<name>A0ABQ9HID4_9NEOP</name>
<organism evidence="1 2">
    <name type="scientific">Dryococelus australis</name>
    <dbReference type="NCBI Taxonomy" id="614101"/>
    <lineage>
        <taxon>Eukaryota</taxon>
        <taxon>Metazoa</taxon>
        <taxon>Ecdysozoa</taxon>
        <taxon>Arthropoda</taxon>
        <taxon>Hexapoda</taxon>
        <taxon>Insecta</taxon>
        <taxon>Pterygota</taxon>
        <taxon>Neoptera</taxon>
        <taxon>Polyneoptera</taxon>
        <taxon>Phasmatodea</taxon>
        <taxon>Verophasmatodea</taxon>
        <taxon>Anareolatae</taxon>
        <taxon>Phasmatidae</taxon>
        <taxon>Eurycanthinae</taxon>
        <taxon>Dryococelus</taxon>
    </lineage>
</organism>
<dbReference type="EMBL" id="JARBHB010000005">
    <property type="protein sequence ID" value="KAJ8884100.1"/>
    <property type="molecule type" value="Genomic_DNA"/>
</dbReference>
<gene>
    <name evidence="1" type="ORF">PR048_015957</name>
</gene>
<sequence>MDESEDHDYDLDLDTYRPVQSLSNDHGVSFFPISAPHSGIDHHVLQVLHHGSTAVHWDAEGGSRTALVYVRLERSCATVTWGRPSWSGLRTGTGGSGSSPDYCLSANPEEHVAPAMTLKLSGGGEPAWVALEEGYLDLTVVKEIVMGGKDREKDPDLLTACRRYGLERFSTTDCCLALVYGANLSDNRVLFLLFPPSLCRYAPSVLLRCPCPTLIALCNAGMALCYRMWYMGLCWVVRGLKRQLQLTDRRMIWLKEQYLQLYFEECCRGPMTTDAIRVRSFCNCFGSVCIFSSVLIVMLKI</sequence>
<protein>
    <submittedName>
        <fullName evidence="1">Uncharacterized protein</fullName>
    </submittedName>
</protein>
<comment type="caution">
    <text evidence="1">The sequence shown here is derived from an EMBL/GenBank/DDBJ whole genome shotgun (WGS) entry which is preliminary data.</text>
</comment>
<evidence type="ECO:0000313" key="2">
    <source>
        <dbReference type="Proteomes" id="UP001159363"/>
    </source>
</evidence>
<dbReference type="Proteomes" id="UP001159363">
    <property type="component" value="Chromosome 4"/>
</dbReference>
<proteinExistence type="predicted"/>
<reference evidence="1 2" key="1">
    <citation type="submission" date="2023-02" db="EMBL/GenBank/DDBJ databases">
        <title>LHISI_Scaffold_Assembly.</title>
        <authorList>
            <person name="Stuart O.P."/>
            <person name="Cleave R."/>
            <person name="Magrath M.J.L."/>
            <person name="Mikheyev A.S."/>
        </authorList>
    </citation>
    <scope>NUCLEOTIDE SEQUENCE [LARGE SCALE GENOMIC DNA]</scope>
    <source>
        <strain evidence="1">Daus_M_001</strain>
        <tissue evidence="1">Leg muscle</tissue>
    </source>
</reference>
<accession>A0ABQ9HID4</accession>
<keyword evidence="2" id="KW-1185">Reference proteome</keyword>
<evidence type="ECO:0000313" key="1">
    <source>
        <dbReference type="EMBL" id="KAJ8884100.1"/>
    </source>
</evidence>